<accession>A0ABT4IJC7</accession>
<proteinExistence type="predicted"/>
<dbReference type="EMBL" id="JAPTGC010000001">
    <property type="protein sequence ID" value="MCZ0861845.1"/>
    <property type="molecule type" value="Genomic_DNA"/>
</dbReference>
<gene>
    <name evidence="2" type="ORF">O0S09_01060</name>
</gene>
<reference evidence="2" key="1">
    <citation type="submission" date="2022-12" db="EMBL/GenBank/DDBJ databases">
        <title>Isolation and characterisation of novel Methanocorpusculum spp. from native Australian herbivores indicates the genus is ancestrally host-associated.</title>
        <authorList>
            <person name="Volmer J.G."/>
            <person name="Soo R.M."/>
            <person name="Evans P.N."/>
            <person name="Hoedt E.C."/>
            <person name="Astorga Alsina A.L."/>
            <person name="Woodcroft B.J."/>
            <person name="Tyson G.W."/>
            <person name="Hugenholtz P."/>
            <person name="Morrison M."/>
        </authorList>
    </citation>
    <scope>NUCLEOTIDE SEQUENCE</scope>
    <source>
        <strain evidence="2">CW153</strain>
    </source>
</reference>
<comment type="caution">
    <text evidence="2">The sequence shown here is derived from an EMBL/GenBank/DDBJ whole genome shotgun (WGS) entry which is preliminary data.</text>
</comment>
<dbReference type="PANTHER" id="PTHR33930:SF2">
    <property type="entry name" value="BLR3452 PROTEIN"/>
    <property type="match status" value="1"/>
</dbReference>
<evidence type="ECO:0000259" key="1">
    <source>
        <dbReference type="Pfam" id="PF02627"/>
    </source>
</evidence>
<name>A0ABT4IJC7_9EURY</name>
<dbReference type="Proteomes" id="UP001141336">
    <property type="component" value="Unassembled WGS sequence"/>
</dbReference>
<dbReference type="Gene3D" id="1.20.1290.10">
    <property type="entry name" value="AhpD-like"/>
    <property type="match status" value="1"/>
</dbReference>
<organism evidence="2 3">
    <name type="scientific">Methanocorpusculum vombati</name>
    <dbReference type="NCBI Taxonomy" id="3002864"/>
    <lineage>
        <taxon>Archaea</taxon>
        <taxon>Methanobacteriati</taxon>
        <taxon>Methanobacteriota</taxon>
        <taxon>Stenosarchaea group</taxon>
        <taxon>Methanomicrobia</taxon>
        <taxon>Methanomicrobiales</taxon>
        <taxon>Methanocorpusculaceae</taxon>
        <taxon>Methanocorpusculum</taxon>
    </lineage>
</organism>
<feature type="domain" description="Carboxymuconolactone decarboxylase-like" evidence="1">
    <location>
        <begin position="39"/>
        <end position="114"/>
    </location>
</feature>
<dbReference type="InterPro" id="IPR029032">
    <property type="entry name" value="AhpD-like"/>
</dbReference>
<evidence type="ECO:0000313" key="2">
    <source>
        <dbReference type="EMBL" id="MCZ0861845.1"/>
    </source>
</evidence>
<dbReference type="SUPFAM" id="SSF69118">
    <property type="entry name" value="AhpD-like"/>
    <property type="match status" value="1"/>
</dbReference>
<dbReference type="RefSeq" id="WP_268922030.1">
    <property type="nucleotide sequence ID" value="NZ_JAPTGC010000001.1"/>
</dbReference>
<sequence length="125" mass="13804">MTEKTHTCGCHQETGGMKELEKNIGHVPVFFRGLAKSDPSMHEAILKLDNYIWADGALSRKQKKLMAIAIAAAMRDDHALHAQMQGAKKLGVTLEEVEEALRVAFMLAGMPSYVYGKTEAAEIFK</sequence>
<evidence type="ECO:0000313" key="3">
    <source>
        <dbReference type="Proteomes" id="UP001141336"/>
    </source>
</evidence>
<dbReference type="Pfam" id="PF02627">
    <property type="entry name" value="CMD"/>
    <property type="match status" value="1"/>
</dbReference>
<dbReference type="InterPro" id="IPR003779">
    <property type="entry name" value="CMD-like"/>
</dbReference>
<protein>
    <submittedName>
        <fullName evidence="2">Carboxymuconolactone decarboxylase family protein</fullName>
    </submittedName>
</protein>
<keyword evidence="3" id="KW-1185">Reference proteome</keyword>
<dbReference type="PANTHER" id="PTHR33930">
    <property type="entry name" value="ALKYL HYDROPEROXIDE REDUCTASE AHPD"/>
    <property type="match status" value="1"/>
</dbReference>